<evidence type="ECO:0000256" key="6">
    <source>
        <dbReference type="ARBA" id="ARBA00023125"/>
    </source>
</evidence>
<keyword evidence="8" id="KW-1185">Reference proteome</keyword>
<reference evidence="7 8" key="1">
    <citation type="submission" date="2018-06" db="EMBL/GenBank/DDBJ databases">
        <authorList>
            <consortium name="Pathogen Informatics"/>
            <person name="Doyle S."/>
        </authorList>
    </citation>
    <scope>NUCLEOTIDE SEQUENCE [LARGE SCALE GENOMIC DNA]</scope>
    <source>
        <strain evidence="7 8">NCTC13316</strain>
    </source>
</reference>
<evidence type="ECO:0000256" key="5">
    <source>
        <dbReference type="ARBA" id="ARBA00022971"/>
    </source>
</evidence>
<dbReference type="InterPro" id="IPR008876">
    <property type="entry name" value="TraY"/>
</dbReference>
<protein>
    <recommendedName>
        <fullName evidence="3">Relaxosome protein TraY</fullName>
    </recommendedName>
</protein>
<dbReference type="Proteomes" id="UP000254794">
    <property type="component" value="Unassembled WGS sequence"/>
</dbReference>
<dbReference type="GO" id="GO:0003677">
    <property type="term" value="F:DNA binding"/>
    <property type="evidence" value="ECO:0007669"/>
    <property type="project" value="UniProtKB-KW"/>
</dbReference>
<evidence type="ECO:0000313" key="8">
    <source>
        <dbReference type="Proteomes" id="UP000254794"/>
    </source>
</evidence>
<keyword evidence="4" id="KW-0963">Cytoplasm</keyword>
<dbReference type="Pfam" id="PF05509">
    <property type="entry name" value="TraY"/>
    <property type="match status" value="1"/>
</dbReference>
<keyword evidence="5" id="KW-0184">Conjugation</keyword>
<dbReference type="EMBL" id="UGOD01000006">
    <property type="protein sequence ID" value="STX81557.1"/>
    <property type="molecule type" value="Genomic_DNA"/>
</dbReference>
<comment type="similarity">
    <text evidence="2">Belongs to the TraY family.</text>
</comment>
<name>A0A378KA20_9GAMM</name>
<comment type="subcellular location">
    <subcellularLocation>
        <location evidence="1">Cytoplasm</location>
    </subcellularLocation>
</comment>
<evidence type="ECO:0000313" key="7">
    <source>
        <dbReference type="EMBL" id="STX81557.1"/>
    </source>
</evidence>
<organism evidence="7 8">
    <name type="scientific">Legionella busanensis</name>
    <dbReference type="NCBI Taxonomy" id="190655"/>
    <lineage>
        <taxon>Bacteria</taxon>
        <taxon>Pseudomonadati</taxon>
        <taxon>Pseudomonadota</taxon>
        <taxon>Gammaproteobacteria</taxon>
        <taxon>Legionellales</taxon>
        <taxon>Legionellaceae</taxon>
        <taxon>Legionella</taxon>
    </lineage>
</organism>
<evidence type="ECO:0000256" key="2">
    <source>
        <dbReference type="ARBA" id="ARBA00007183"/>
    </source>
</evidence>
<gene>
    <name evidence="7" type="ORF">NCTC13316_03430</name>
</gene>
<keyword evidence="6" id="KW-0238">DNA-binding</keyword>
<dbReference type="GO" id="GO:0005737">
    <property type="term" value="C:cytoplasm"/>
    <property type="evidence" value="ECO:0007669"/>
    <property type="project" value="UniProtKB-SubCell"/>
</dbReference>
<accession>A0A378KA20</accession>
<sequence length="87" mass="10243">MEIKLKSENNKKYPKVYISFQLPEKANQLLTESCKRSKRKKIQEATLRLEDHLSKYRSISELNQTVLNSNIEEIKEMEIQDVCTSNP</sequence>
<evidence type="ECO:0000256" key="3">
    <source>
        <dbReference type="ARBA" id="ARBA00020541"/>
    </source>
</evidence>
<evidence type="ECO:0000256" key="1">
    <source>
        <dbReference type="ARBA" id="ARBA00004496"/>
    </source>
</evidence>
<proteinExistence type="inferred from homology"/>
<dbReference type="AlphaFoldDB" id="A0A378KA20"/>
<evidence type="ECO:0000256" key="4">
    <source>
        <dbReference type="ARBA" id="ARBA00022490"/>
    </source>
</evidence>